<evidence type="ECO:0000313" key="1">
    <source>
        <dbReference type="EMBL" id="CAG2238843.1"/>
    </source>
</evidence>
<dbReference type="EMBL" id="CAJPWZ010002493">
    <property type="protein sequence ID" value="CAG2238843.1"/>
    <property type="molecule type" value="Genomic_DNA"/>
</dbReference>
<proteinExistence type="predicted"/>
<evidence type="ECO:0000313" key="2">
    <source>
        <dbReference type="Proteomes" id="UP000683360"/>
    </source>
</evidence>
<organism evidence="1 2">
    <name type="scientific">Mytilus edulis</name>
    <name type="common">Blue mussel</name>
    <dbReference type="NCBI Taxonomy" id="6550"/>
    <lineage>
        <taxon>Eukaryota</taxon>
        <taxon>Metazoa</taxon>
        <taxon>Spiralia</taxon>
        <taxon>Lophotrochozoa</taxon>
        <taxon>Mollusca</taxon>
        <taxon>Bivalvia</taxon>
        <taxon>Autobranchia</taxon>
        <taxon>Pteriomorphia</taxon>
        <taxon>Mytilida</taxon>
        <taxon>Mytiloidea</taxon>
        <taxon>Mytilidae</taxon>
        <taxon>Mytilinae</taxon>
        <taxon>Mytilus</taxon>
    </lineage>
</organism>
<accession>A0A8S3TYX4</accession>
<protein>
    <recommendedName>
        <fullName evidence="3">C1q domain-containing protein</fullName>
    </recommendedName>
</protein>
<reference evidence="1" key="1">
    <citation type="submission" date="2021-03" db="EMBL/GenBank/DDBJ databases">
        <authorList>
            <person name="Bekaert M."/>
        </authorList>
    </citation>
    <scope>NUCLEOTIDE SEQUENCE</scope>
</reference>
<comment type="caution">
    <text evidence="1">The sequence shown here is derived from an EMBL/GenBank/DDBJ whole genome shotgun (WGS) entry which is preliminary data.</text>
</comment>
<sequence>MKILENEEKTEKRLNRTNIRFASQENKTAEHGKEISELKQLKNIQPLQDLSLIKQQLQSVAAETHSLSVNERARSKDVLAMYNKTINIEETTIHRIGKYQNTTKIKLDQLENRTFANLNKKVQTIQVNLNMSLAQLGQQINDNSRKVSLTSCVSSDNIYSTGTLIKCDDVRTSIGIKNLSALKTSGKFSCEVVGLYHISVHIASYIPQVHSILSIKTTKG</sequence>
<dbReference type="AlphaFoldDB" id="A0A8S3TYX4"/>
<dbReference type="Proteomes" id="UP000683360">
    <property type="component" value="Unassembled WGS sequence"/>
</dbReference>
<name>A0A8S3TYX4_MYTED</name>
<keyword evidence="2" id="KW-1185">Reference proteome</keyword>
<evidence type="ECO:0008006" key="3">
    <source>
        <dbReference type="Google" id="ProtNLM"/>
    </source>
</evidence>
<gene>
    <name evidence="1" type="ORF">MEDL_51223</name>
</gene>